<protein>
    <submittedName>
        <fullName evidence="1">Uncharacterized protein</fullName>
    </submittedName>
</protein>
<name>A0A645HRG3_9ZZZZ</name>
<gene>
    <name evidence="1" type="ORF">SDC9_189100</name>
</gene>
<evidence type="ECO:0000313" key="1">
    <source>
        <dbReference type="EMBL" id="MPN41547.1"/>
    </source>
</evidence>
<organism evidence="1">
    <name type="scientific">bioreactor metagenome</name>
    <dbReference type="NCBI Taxonomy" id="1076179"/>
    <lineage>
        <taxon>unclassified sequences</taxon>
        <taxon>metagenomes</taxon>
        <taxon>ecological metagenomes</taxon>
    </lineage>
</organism>
<accession>A0A645HRG3</accession>
<proteinExistence type="predicted"/>
<sequence length="133" mass="15435">MRNRGNGSQRFSAETQCADMEKVFCIAQFAGGMAGDGQFHFFWHDAHPIITDLNESLASAFYANRNASGTGINGVFQQFLYNRSWPFHHFTGCDLRGYFIGQEMYLHRLKLYLRHDQFVLKNPPKKVYFTHVF</sequence>
<reference evidence="1" key="1">
    <citation type="submission" date="2019-08" db="EMBL/GenBank/DDBJ databases">
        <authorList>
            <person name="Kucharzyk K."/>
            <person name="Murdoch R.W."/>
            <person name="Higgins S."/>
            <person name="Loffler F."/>
        </authorList>
    </citation>
    <scope>NUCLEOTIDE SEQUENCE</scope>
</reference>
<dbReference type="AlphaFoldDB" id="A0A645HRG3"/>
<dbReference type="EMBL" id="VSSQ01098671">
    <property type="protein sequence ID" value="MPN41547.1"/>
    <property type="molecule type" value="Genomic_DNA"/>
</dbReference>
<comment type="caution">
    <text evidence="1">The sequence shown here is derived from an EMBL/GenBank/DDBJ whole genome shotgun (WGS) entry which is preliminary data.</text>
</comment>